<keyword evidence="2" id="KW-1185">Reference proteome</keyword>
<organism evidence="1 2">
    <name type="scientific">Paraburkholderia phytofirmans</name>
    <dbReference type="NCBI Taxonomy" id="261302"/>
    <lineage>
        <taxon>Bacteria</taxon>
        <taxon>Pseudomonadati</taxon>
        <taxon>Pseudomonadota</taxon>
        <taxon>Betaproteobacteria</taxon>
        <taxon>Burkholderiales</taxon>
        <taxon>Burkholderiaceae</taxon>
        <taxon>Paraburkholderia</taxon>
    </lineage>
</organism>
<protein>
    <submittedName>
        <fullName evidence="1">Uncharacterized protein</fullName>
    </submittedName>
</protein>
<name>A0ABW9BAK4_9BURK</name>
<dbReference type="EMBL" id="JAQQDR010000001">
    <property type="protein sequence ID" value="MFM0237102.1"/>
    <property type="molecule type" value="Genomic_DNA"/>
</dbReference>
<dbReference type="RefSeq" id="WP_408262215.1">
    <property type="nucleotide sequence ID" value="NZ_JAQQCK010000005.1"/>
</dbReference>
<accession>A0ABW9BAK4</accession>
<reference evidence="1 2" key="1">
    <citation type="journal article" date="2024" name="Chem. Sci.">
        <title>Discovery of megapolipeptins by genome mining of a Burkholderiales bacteria collection.</title>
        <authorList>
            <person name="Paulo B.S."/>
            <person name="Recchia M.J.J."/>
            <person name="Lee S."/>
            <person name="Fergusson C.H."/>
            <person name="Romanowski S.B."/>
            <person name="Hernandez A."/>
            <person name="Krull N."/>
            <person name="Liu D.Y."/>
            <person name="Cavanagh H."/>
            <person name="Bos A."/>
            <person name="Gray C.A."/>
            <person name="Murphy B.T."/>
            <person name="Linington R.G."/>
            <person name="Eustaquio A.S."/>
        </authorList>
    </citation>
    <scope>NUCLEOTIDE SEQUENCE [LARGE SCALE GENOMIC DNA]</scope>
    <source>
        <strain evidence="1 2">RL17-351-BIE-A</strain>
    </source>
</reference>
<sequence length="103" mass="11715">MSDHHADGNVSSMRARTVTEEAMDIFFARTKRGVERFLDIKSKILDAELWVNGGVDLEGIDTHQYAITKFNTSFDMSNDSDRDAALGTIEDHYEDCRIWIEGN</sequence>
<evidence type="ECO:0000313" key="2">
    <source>
        <dbReference type="Proteomes" id="UP001629274"/>
    </source>
</evidence>
<evidence type="ECO:0000313" key="1">
    <source>
        <dbReference type="EMBL" id="MFM0237102.1"/>
    </source>
</evidence>
<dbReference type="Proteomes" id="UP001629274">
    <property type="component" value="Unassembled WGS sequence"/>
</dbReference>
<comment type="caution">
    <text evidence="1">The sequence shown here is derived from an EMBL/GenBank/DDBJ whole genome shotgun (WGS) entry which is preliminary data.</text>
</comment>
<proteinExistence type="predicted"/>
<gene>
    <name evidence="1" type="ORF">PQR03_03055</name>
</gene>